<name>A0A3M9MPB1_9BACT</name>
<dbReference type="AlphaFoldDB" id="A0A3M9MPB1"/>
<keyword evidence="2" id="KW-1185">Reference proteome</keyword>
<dbReference type="Proteomes" id="UP000271010">
    <property type="component" value="Unassembled WGS sequence"/>
</dbReference>
<evidence type="ECO:0000313" key="1">
    <source>
        <dbReference type="EMBL" id="RNI27374.1"/>
    </source>
</evidence>
<proteinExistence type="predicted"/>
<dbReference type="EMBL" id="RJJE01000017">
    <property type="protein sequence ID" value="RNI27374.1"/>
    <property type="molecule type" value="Genomic_DNA"/>
</dbReference>
<gene>
    <name evidence="1" type="ORF">EFA69_14640</name>
</gene>
<comment type="caution">
    <text evidence="1">The sequence shown here is derived from an EMBL/GenBank/DDBJ whole genome shotgun (WGS) entry which is preliminary data.</text>
</comment>
<dbReference type="RefSeq" id="WP_123133842.1">
    <property type="nucleotide sequence ID" value="NZ_RJJE01000017.1"/>
</dbReference>
<sequence>MENLDLQIMADGKGYLDRECPSAECGFKFKVLLADWTGKLKDQEVHCPQCGHTSAYGNWFTTEQVEEIRDRAMQRLASMVRQSLAGAAADFNRRQYNNPFVKMSISVRGPSATFLLPIPAMEEMQQVIARTECATSYAVVGSAFFCPCCGHNSAEETFDNSLANIVGMVRNLSIIKEAVSAVSTDEAENTCRSLLEKGLSDCVVTMQRFCEVTYAGLSNAKKAPFNAFQKLDVGGDLWREVFGTSYSDWLEEHEIERLTVFFQRRHLLQHTEGMVDEKYISKTGDNTYREGQRIVVRENDVLELLGYIKTIKERIVRQL</sequence>
<organism evidence="1 2">
    <name type="scientific">Rufibacter immobilis</name>
    <dbReference type="NCBI Taxonomy" id="1348778"/>
    <lineage>
        <taxon>Bacteria</taxon>
        <taxon>Pseudomonadati</taxon>
        <taxon>Bacteroidota</taxon>
        <taxon>Cytophagia</taxon>
        <taxon>Cytophagales</taxon>
        <taxon>Hymenobacteraceae</taxon>
        <taxon>Rufibacter</taxon>
    </lineage>
</organism>
<protein>
    <submittedName>
        <fullName evidence="1">Uncharacterized protein</fullName>
    </submittedName>
</protein>
<accession>A0A3M9MPB1</accession>
<reference evidence="1 2" key="1">
    <citation type="submission" date="2018-11" db="EMBL/GenBank/DDBJ databases">
        <title>Rufibacter latericius sp. nov., isolated from water in Baiyang Lake.</title>
        <authorList>
            <person name="Yang Y."/>
        </authorList>
    </citation>
    <scope>NUCLEOTIDE SEQUENCE [LARGE SCALE GENOMIC DNA]</scope>
    <source>
        <strain evidence="1 2">MCC P1</strain>
    </source>
</reference>
<dbReference type="OrthoDB" id="244835at2"/>
<evidence type="ECO:0000313" key="2">
    <source>
        <dbReference type="Proteomes" id="UP000271010"/>
    </source>
</evidence>